<dbReference type="EMBL" id="JAOSHN010000001">
    <property type="protein sequence ID" value="MCU7376841.1"/>
    <property type="molecule type" value="Genomic_DNA"/>
</dbReference>
<dbReference type="InterPro" id="IPR015943">
    <property type="entry name" value="WD40/YVTN_repeat-like_dom_sf"/>
</dbReference>
<evidence type="ECO:0000256" key="1">
    <source>
        <dbReference type="SAM" id="Phobius"/>
    </source>
</evidence>
<feature type="transmembrane region" description="Helical" evidence="1">
    <location>
        <begin position="7"/>
        <end position="28"/>
    </location>
</feature>
<proteinExistence type="predicted"/>
<keyword evidence="1" id="KW-0812">Transmembrane</keyword>
<reference evidence="3" key="1">
    <citation type="submission" date="2022-09" db="EMBL/GenBank/DDBJ databases">
        <title>Culturomic study of gut microbiota in children with autism spectrum disorder.</title>
        <authorList>
            <person name="Efimov B.A."/>
            <person name="Chaplin A.V."/>
            <person name="Sokolova S.R."/>
            <person name="Pikina A.P."/>
            <person name="Korzhanova M."/>
            <person name="Belova V."/>
            <person name="Korostin D."/>
        </authorList>
    </citation>
    <scope>NUCLEOTIDE SEQUENCE</scope>
    <source>
        <strain evidence="3">ASD5510</strain>
    </source>
</reference>
<name>A0A9J6QWC3_9FIRM</name>
<organism evidence="3 4">
    <name type="scientific">Hominibacterium faecale</name>
    <dbReference type="NCBI Taxonomy" id="2839743"/>
    <lineage>
        <taxon>Bacteria</taxon>
        <taxon>Bacillati</taxon>
        <taxon>Bacillota</taxon>
        <taxon>Clostridia</taxon>
        <taxon>Peptostreptococcales</taxon>
        <taxon>Anaerovoracaceae</taxon>
        <taxon>Hominibacterium</taxon>
    </lineage>
</organism>
<sequence length="371" mass="43418">MKKRRKIILISGAVLIAIMLINIGQYAITRWYPINIDWEKVNDPVNMGETSQDNYICYREENGIKDIPFIMGCKVILQSIEDETKQIIMEDINPFRGVSESAIIGNNVLYYRQFLGEQTDGSLKSINLKSKKGEWNEISDEREDITYGIAGEHLYYYQTHADAKERNVYCYDLKKGSQEKIVEGRLWGNLTVIDKYLYLFDQKNTELVKISIKDGKMEKWKIHMADNQEDINVVQPDNKNLAVIILNERILSLDIETGKQKTIISFSDSGVINKNTDGMDQWYEATTHDGNLYFCDKGWYPKLYKLELKSGKKELILDGIEEDPYKNKEEQDEAFSYVTFCKDYIVCIYQYKKERKIRVFDYNGKFVKELR</sequence>
<dbReference type="SUPFAM" id="SSF63825">
    <property type="entry name" value="YWTD domain"/>
    <property type="match status" value="1"/>
</dbReference>
<protein>
    <submittedName>
        <fullName evidence="3">WD40 repeat domain-containing protein</fullName>
    </submittedName>
</protein>
<evidence type="ECO:0000313" key="4">
    <source>
        <dbReference type="Proteomes" id="UP001065549"/>
    </source>
</evidence>
<gene>
    <name evidence="2" type="ORF">OBO34_00565</name>
    <name evidence="3" type="ORF">OBO34_13660</name>
</gene>
<dbReference type="AlphaFoldDB" id="A0A9J6QWC3"/>
<dbReference type="Gene3D" id="2.130.10.10">
    <property type="entry name" value="YVTN repeat-like/Quinoprotein amine dehydrogenase"/>
    <property type="match status" value="1"/>
</dbReference>
<keyword evidence="1" id="KW-0472">Membrane</keyword>
<evidence type="ECO:0000313" key="2">
    <source>
        <dbReference type="EMBL" id="MCU7376841.1"/>
    </source>
</evidence>
<comment type="caution">
    <text evidence="3">The sequence shown here is derived from an EMBL/GenBank/DDBJ whole genome shotgun (WGS) entry which is preliminary data.</text>
</comment>
<dbReference type="RefSeq" id="WP_253020453.1">
    <property type="nucleotide sequence ID" value="NZ_JAOSHN010000001.1"/>
</dbReference>
<accession>A0A9J6QWC3</accession>
<evidence type="ECO:0000313" key="3">
    <source>
        <dbReference type="EMBL" id="MCU7379390.1"/>
    </source>
</evidence>
<keyword evidence="1" id="KW-1133">Transmembrane helix</keyword>
<dbReference type="Proteomes" id="UP001065549">
    <property type="component" value="Unassembled WGS sequence"/>
</dbReference>
<dbReference type="EMBL" id="JAOSHN010000005">
    <property type="protein sequence ID" value="MCU7379390.1"/>
    <property type="molecule type" value="Genomic_DNA"/>
</dbReference>
<keyword evidence="4" id="KW-1185">Reference proteome</keyword>